<organism evidence="2 3">
    <name type="scientific">Oryzias sinensis</name>
    <name type="common">Chinese medaka</name>
    <dbReference type="NCBI Taxonomy" id="183150"/>
    <lineage>
        <taxon>Eukaryota</taxon>
        <taxon>Metazoa</taxon>
        <taxon>Chordata</taxon>
        <taxon>Craniata</taxon>
        <taxon>Vertebrata</taxon>
        <taxon>Euteleostomi</taxon>
        <taxon>Actinopterygii</taxon>
        <taxon>Neopterygii</taxon>
        <taxon>Teleostei</taxon>
        <taxon>Neoteleostei</taxon>
        <taxon>Acanthomorphata</taxon>
        <taxon>Ovalentaria</taxon>
        <taxon>Atherinomorphae</taxon>
        <taxon>Beloniformes</taxon>
        <taxon>Adrianichthyidae</taxon>
        <taxon>Oryziinae</taxon>
        <taxon>Oryzias</taxon>
    </lineage>
</organism>
<feature type="chain" id="PRO_5034232309" description="Interleukin-12 subunit alpha" evidence="1">
    <location>
        <begin position="19"/>
        <end position="196"/>
    </location>
</feature>
<dbReference type="Ensembl" id="ENSOSIT00000050457.1">
    <property type="protein sequence ID" value="ENSOSIP00000048020.1"/>
    <property type="gene ID" value="ENSOSIG00000022632.1"/>
</dbReference>
<evidence type="ECO:0000256" key="1">
    <source>
        <dbReference type="SAM" id="SignalP"/>
    </source>
</evidence>
<dbReference type="GeneTree" id="ENSGT00940000176879"/>
<dbReference type="AlphaFoldDB" id="A0A8C8E2W5"/>
<keyword evidence="1" id="KW-0732">Signal</keyword>
<dbReference type="Gene3D" id="1.20.1250.10">
    <property type="match status" value="1"/>
</dbReference>
<accession>A0A8C8E2W5</accession>
<reference evidence="2" key="1">
    <citation type="submission" date="2025-08" db="UniProtKB">
        <authorList>
            <consortium name="Ensembl"/>
        </authorList>
    </citation>
    <scope>IDENTIFICATION</scope>
</reference>
<name>A0A8C8E2W5_9TELE</name>
<proteinExistence type="predicted"/>
<evidence type="ECO:0008006" key="4">
    <source>
        <dbReference type="Google" id="ProtNLM"/>
    </source>
</evidence>
<feature type="signal peptide" evidence="1">
    <location>
        <begin position="1"/>
        <end position="18"/>
    </location>
</feature>
<protein>
    <recommendedName>
        <fullName evidence="4">Interleukin-12 subunit alpha</fullName>
    </recommendedName>
</protein>
<dbReference type="InterPro" id="IPR009079">
    <property type="entry name" value="4_helix_cytokine-like_core"/>
</dbReference>
<evidence type="ECO:0000313" key="3">
    <source>
        <dbReference type="Proteomes" id="UP000694383"/>
    </source>
</evidence>
<evidence type="ECO:0000313" key="2">
    <source>
        <dbReference type="Ensembl" id="ENSOSIP00000048020.1"/>
    </source>
</evidence>
<reference evidence="2" key="2">
    <citation type="submission" date="2025-09" db="UniProtKB">
        <authorList>
            <consortium name="Ensembl"/>
        </authorList>
    </citation>
    <scope>IDENTIFICATION</scope>
</reference>
<sequence length="196" mass="21466">MNFRALVLLFGFLDTALCAPYGVQDACGDVRISSLGLNHLAKSALLEARNGSTDQASFSGLFAFVEAEDMCDPQSLTQKPMPCVGKIFKTLISYSSAVKRISGFQSCMKSARKVGLALEKLQTDMRKCVESLTSLSHLHLNSVSIEEDTWPTEHWKEPLLCSYTLDRLFSFSILTARVFAAGDPAQHTASSAKKCM</sequence>
<keyword evidence="3" id="KW-1185">Reference proteome</keyword>
<dbReference type="Proteomes" id="UP000694383">
    <property type="component" value="Unplaced"/>
</dbReference>